<protein>
    <recommendedName>
        <fullName evidence="1">3-ketoacyl-CoA synthase</fullName>
        <ecNumber evidence="1">2.3.1.-</ecNumber>
    </recommendedName>
</protein>
<comment type="pathway">
    <text evidence="1">Lipid metabolism; fatty acid biosynthesis.</text>
</comment>
<feature type="compositionally biased region" description="Basic and acidic residues" evidence="2">
    <location>
        <begin position="1"/>
        <end position="21"/>
    </location>
</feature>
<accession>A0A7S1XFZ8</accession>
<dbReference type="InterPro" id="IPR016039">
    <property type="entry name" value="Thiolase-like"/>
</dbReference>
<dbReference type="GO" id="GO:0006633">
    <property type="term" value="P:fatty acid biosynthetic process"/>
    <property type="evidence" value="ECO:0007669"/>
    <property type="project" value="UniProtKB-UniPathway"/>
</dbReference>
<keyword evidence="3" id="KW-1133">Transmembrane helix</keyword>
<keyword evidence="1" id="KW-0808">Transferase</keyword>
<dbReference type="CDD" id="cd00831">
    <property type="entry name" value="CHS_like"/>
    <property type="match status" value="1"/>
</dbReference>
<dbReference type="EC" id="2.3.1.-" evidence="1"/>
<feature type="domain" description="Chalcone/stilbene synthase C-terminal" evidence="4">
    <location>
        <begin position="450"/>
        <end position="529"/>
    </location>
</feature>
<sequence length="542" mass="61255">MSEEHVENERLRGDGETLGPREHHRRRRSAGTLYALAESTYMAWERVKDKYSRDPVTRTANLNDVGQGYRRIDPLSSPWLLMPLTALLISFAAVQLYFSLDDLVRLVKQVEVSMVEFVVAGAFLVGVHVAYHFRRPIPVLLVDFVVHRTPEHLKMSHEFNIEACRKTGLQTEEAIEFQKKILAKSGIGQETCGAEAFFRAEEIAQAGGNLGVILNMHNARIEAETVIFTILDELFKRNNIQPKEIDILIVNCSLFNPTPSLSAMIVNKYKMRSNILTYNLSGMGCSAGLISVDLAKDLLQVHRNKSCVIVSTENITQNWYLGLEKSMLVQNALFRVGGAAILLSNRVKDRRKAQCELVTVVRTHVGADDLAYDSVFQMEDKRGFRGVKLSKNIMDIAGSALKKNVTTLATLVFPFDVHIKFGIYLFKKKILRISDLPPFVPDFHRAFDHFCIHTGGRAVLDVFEKALMLSEVDLAPSRNTLYNYGNVSSASVWYEMDYVFRSGRLRKGNKIWQIAFGSGFKCNSAVWRSLRTQKTNQLRNGI</sequence>
<comment type="similarity">
    <text evidence="1">Belongs to the thiolase-like superfamily. Chalcone/stilbene synthases family.</text>
</comment>
<dbReference type="GO" id="GO:0016747">
    <property type="term" value="F:acyltransferase activity, transferring groups other than amino-acyl groups"/>
    <property type="evidence" value="ECO:0007669"/>
    <property type="project" value="InterPro"/>
</dbReference>
<dbReference type="InterPro" id="IPR013601">
    <property type="entry name" value="FAE1_typ3_polyketide_synth"/>
</dbReference>
<organism evidence="6">
    <name type="scientific">Compsopogon caeruleus</name>
    <dbReference type="NCBI Taxonomy" id="31354"/>
    <lineage>
        <taxon>Eukaryota</taxon>
        <taxon>Rhodophyta</taxon>
        <taxon>Compsopogonophyceae</taxon>
        <taxon>Compsopogonales</taxon>
        <taxon>Compsopogonaceae</taxon>
        <taxon>Compsopogon</taxon>
    </lineage>
</organism>
<dbReference type="AlphaFoldDB" id="A0A7S1XFZ8"/>
<dbReference type="GO" id="GO:0016020">
    <property type="term" value="C:membrane"/>
    <property type="evidence" value="ECO:0007669"/>
    <property type="project" value="InterPro"/>
</dbReference>
<evidence type="ECO:0000256" key="2">
    <source>
        <dbReference type="SAM" id="MobiDB-lite"/>
    </source>
</evidence>
<dbReference type="Pfam" id="PF02797">
    <property type="entry name" value="Chal_sti_synt_C"/>
    <property type="match status" value="1"/>
</dbReference>
<keyword evidence="1" id="KW-0012">Acyltransferase</keyword>
<dbReference type="SUPFAM" id="SSF53901">
    <property type="entry name" value="Thiolase-like"/>
    <property type="match status" value="2"/>
</dbReference>
<dbReference type="InterPro" id="IPR012392">
    <property type="entry name" value="3-ktacl-CoA_syn"/>
</dbReference>
<keyword evidence="3" id="KW-0812">Transmembrane</keyword>
<evidence type="ECO:0000256" key="3">
    <source>
        <dbReference type="SAM" id="Phobius"/>
    </source>
</evidence>
<dbReference type="UniPathway" id="UPA00094"/>
<keyword evidence="3" id="KW-0472">Membrane</keyword>
<dbReference type="Pfam" id="PF08392">
    <property type="entry name" value="FAE1_CUT1_RppA"/>
    <property type="match status" value="1"/>
</dbReference>
<reference evidence="6" key="1">
    <citation type="submission" date="2021-01" db="EMBL/GenBank/DDBJ databases">
        <authorList>
            <person name="Corre E."/>
            <person name="Pelletier E."/>
            <person name="Niang G."/>
            <person name="Scheremetjew M."/>
            <person name="Finn R."/>
            <person name="Kale V."/>
            <person name="Holt S."/>
            <person name="Cochrane G."/>
            <person name="Meng A."/>
            <person name="Brown T."/>
            <person name="Cohen L."/>
        </authorList>
    </citation>
    <scope>NUCLEOTIDE SEQUENCE</scope>
    <source>
        <strain evidence="6">SAG 36.94</strain>
    </source>
</reference>
<feature type="domain" description="FAE" evidence="5">
    <location>
        <begin position="132"/>
        <end position="429"/>
    </location>
</feature>
<feature type="transmembrane region" description="Helical" evidence="3">
    <location>
        <begin position="79"/>
        <end position="100"/>
    </location>
</feature>
<feature type="region of interest" description="Disordered" evidence="2">
    <location>
        <begin position="1"/>
        <end position="26"/>
    </location>
</feature>
<evidence type="ECO:0000256" key="1">
    <source>
        <dbReference type="PIRNR" id="PIRNR036417"/>
    </source>
</evidence>
<evidence type="ECO:0000259" key="4">
    <source>
        <dbReference type="Pfam" id="PF02797"/>
    </source>
</evidence>
<feature type="transmembrane region" description="Helical" evidence="3">
    <location>
        <begin position="112"/>
        <end position="131"/>
    </location>
</feature>
<evidence type="ECO:0000259" key="5">
    <source>
        <dbReference type="Pfam" id="PF08392"/>
    </source>
</evidence>
<dbReference type="EMBL" id="HBGH01012552">
    <property type="protein sequence ID" value="CAD9234909.1"/>
    <property type="molecule type" value="Transcribed_RNA"/>
</dbReference>
<dbReference type="InterPro" id="IPR012328">
    <property type="entry name" value="Chalcone/stilbene_synt_C"/>
</dbReference>
<dbReference type="PIRSF" id="PIRSF036417">
    <property type="entry name" value="3-ktacl-CoA_syn"/>
    <property type="match status" value="1"/>
</dbReference>
<name>A0A7S1XFZ8_9RHOD</name>
<dbReference type="PANTHER" id="PTHR31561">
    <property type="entry name" value="3-KETOACYL-COA SYNTHASE"/>
    <property type="match status" value="1"/>
</dbReference>
<proteinExistence type="inferred from homology"/>
<dbReference type="Gene3D" id="3.40.47.10">
    <property type="match status" value="1"/>
</dbReference>
<gene>
    <name evidence="6" type="ORF">CCAE0312_LOCUS6999</name>
</gene>
<evidence type="ECO:0000313" key="6">
    <source>
        <dbReference type="EMBL" id="CAD9234909.1"/>
    </source>
</evidence>